<dbReference type="Proteomes" id="UP000229098">
    <property type="component" value="Unassembled WGS sequence"/>
</dbReference>
<organism evidence="1 2">
    <name type="scientific">Candidatus Ryanbacteria bacterium CG10_big_fil_rev_8_21_14_0_10_43_42</name>
    <dbReference type="NCBI Taxonomy" id="1974864"/>
    <lineage>
        <taxon>Bacteria</taxon>
        <taxon>Candidatus Ryaniibacteriota</taxon>
    </lineage>
</organism>
<name>A0A2M8KWP7_9BACT</name>
<accession>A0A2M8KWP7</accession>
<proteinExistence type="predicted"/>
<gene>
    <name evidence="1" type="ORF">COU90_02810</name>
</gene>
<comment type="caution">
    <text evidence="1">The sequence shown here is derived from an EMBL/GenBank/DDBJ whole genome shotgun (WGS) entry which is preliminary data.</text>
</comment>
<evidence type="ECO:0000313" key="1">
    <source>
        <dbReference type="EMBL" id="PJE64358.1"/>
    </source>
</evidence>
<evidence type="ECO:0000313" key="2">
    <source>
        <dbReference type="Proteomes" id="UP000229098"/>
    </source>
</evidence>
<protein>
    <submittedName>
        <fullName evidence="1">Uncharacterized protein</fullName>
    </submittedName>
</protein>
<dbReference type="EMBL" id="PFEF01000006">
    <property type="protein sequence ID" value="PJE64358.1"/>
    <property type="molecule type" value="Genomic_DNA"/>
</dbReference>
<dbReference type="AlphaFoldDB" id="A0A2M8KWP7"/>
<sequence>MENNLSDLLQRVVEECSQDMADANQRHKERQDKRVCFVYTNWSVDRANGIEVVIASVGMIINGVRYEGMATSFDAVRPVRDVLIESILLAAFKSDIIAGENIPSFKSCFQSGVVTLFVEDDSFSVEVSDERDDLASMEVARRYIASRLPS</sequence>
<reference evidence="2" key="1">
    <citation type="submission" date="2017-09" db="EMBL/GenBank/DDBJ databases">
        <title>Depth-based differentiation of microbial function through sediment-hosted aquifers and enrichment of novel symbionts in the deep terrestrial subsurface.</title>
        <authorList>
            <person name="Probst A.J."/>
            <person name="Ladd B."/>
            <person name="Jarett J.K."/>
            <person name="Geller-Mcgrath D.E."/>
            <person name="Sieber C.M.K."/>
            <person name="Emerson J.B."/>
            <person name="Anantharaman K."/>
            <person name="Thomas B.C."/>
            <person name="Malmstrom R."/>
            <person name="Stieglmeier M."/>
            <person name="Klingl A."/>
            <person name="Woyke T."/>
            <person name="Ryan C.M."/>
            <person name="Banfield J.F."/>
        </authorList>
    </citation>
    <scope>NUCLEOTIDE SEQUENCE [LARGE SCALE GENOMIC DNA]</scope>
</reference>